<accession>A0AA45WKV3</accession>
<evidence type="ECO:0008006" key="3">
    <source>
        <dbReference type="Google" id="ProtNLM"/>
    </source>
</evidence>
<organism evidence="1 2">
    <name type="scientific">Laceyella tengchongensis</name>
    <dbReference type="NCBI Taxonomy" id="574699"/>
    <lineage>
        <taxon>Bacteria</taxon>
        <taxon>Bacillati</taxon>
        <taxon>Bacillota</taxon>
        <taxon>Bacilli</taxon>
        <taxon>Bacillales</taxon>
        <taxon>Thermoactinomycetaceae</taxon>
        <taxon>Laceyella</taxon>
    </lineage>
</organism>
<dbReference type="EMBL" id="FXTU01000002">
    <property type="protein sequence ID" value="SMP08544.1"/>
    <property type="molecule type" value="Genomic_DNA"/>
</dbReference>
<dbReference type="Proteomes" id="UP001157946">
    <property type="component" value="Unassembled WGS sequence"/>
</dbReference>
<evidence type="ECO:0000313" key="1">
    <source>
        <dbReference type="EMBL" id="SMP08544.1"/>
    </source>
</evidence>
<gene>
    <name evidence="1" type="ORF">SAMN06265361_10237</name>
</gene>
<name>A0AA45WKV3_9BACL</name>
<reference evidence="1" key="1">
    <citation type="submission" date="2017-05" db="EMBL/GenBank/DDBJ databases">
        <authorList>
            <person name="Varghese N."/>
            <person name="Submissions S."/>
        </authorList>
    </citation>
    <scope>NUCLEOTIDE SEQUENCE</scope>
    <source>
        <strain evidence="1">DSM 45262</strain>
    </source>
</reference>
<proteinExistence type="predicted"/>
<keyword evidence="2" id="KW-1185">Reference proteome</keyword>
<sequence>MLRRYILVMILFMFLISCSDYKKGESHVNINKDDQTIFENAHHLFNDVGKVVEEPEIFNVNFSFRPDKKWIDTISVQGERFTFLKNTNHAHELTGKLIFDNATKKDIPYTLIALQGNSIANIKMKSGGWKSSIHVISKSDATVEVPVSIQWNPNGAEELTIFPMERTKSMEYQRYDGFNLSLIRLFVQNDKSRTLDPKLVEKQSFQIPANFQEKGLELYPIPSLIDENHKPTKLIPKNNQFYIKNKVAGLHMAPIPYDTRVSLIWIDEDGNTKLVAESIPINKEKETIVPFEKSLVESMNKNGKCQFIMIFSNRNREILADAIALQQKKKMGLTTWQNVIEIYPEDK</sequence>
<protein>
    <recommendedName>
        <fullName evidence="3">Lipoprotein</fullName>
    </recommendedName>
</protein>
<comment type="caution">
    <text evidence="1">The sequence shown here is derived from an EMBL/GenBank/DDBJ whole genome shotgun (WGS) entry which is preliminary data.</text>
</comment>
<dbReference type="AlphaFoldDB" id="A0AA45WKV3"/>
<dbReference type="PROSITE" id="PS51257">
    <property type="entry name" value="PROKAR_LIPOPROTEIN"/>
    <property type="match status" value="1"/>
</dbReference>
<evidence type="ECO:0000313" key="2">
    <source>
        <dbReference type="Proteomes" id="UP001157946"/>
    </source>
</evidence>